<keyword evidence="6 18" id="KW-0812">Transmembrane</keyword>
<dbReference type="EMBL" id="CP000746">
    <property type="protein sequence ID" value="ABR74510.1"/>
    <property type="molecule type" value="Genomic_DNA"/>
</dbReference>
<evidence type="ECO:0000256" key="1">
    <source>
        <dbReference type="ARBA" id="ARBA00004429"/>
    </source>
</evidence>
<dbReference type="InterPro" id="IPR012336">
    <property type="entry name" value="Thioredoxin-like_fold"/>
</dbReference>
<dbReference type="GO" id="GO:0047134">
    <property type="term" value="F:protein-disulfide reductase [NAD(P)H] activity"/>
    <property type="evidence" value="ECO:0007669"/>
    <property type="project" value="UniProtKB-UniRule"/>
</dbReference>
<evidence type="ECO:0000256" key="2">
    <source>
        <dbReference type="ARBA" id="ARBA00007241"/>
    </source>
</evidence>
<dbReference type="Proteomes" id="UP000001114">
    <property type="component" value="Chromosome"/>
</dbReference>
<dbReference type="InterPro" id="IPR036249">
    <property type="entry name" value="Thioredoxin-like_sf"/>
</dbReference>
<keyword evidence="12 18" id="KW-0520">NAD</keyword>
<feature type="transmembrane region" description="Helical" evidence="18">
    <location>
        <begin position="379"/>
        <end position="399"/>
    </location>
</feature>
<dbReference type="GO" id="GO:0017004">
    <property type="term" value="P:cytochrome complex assembly"/>
    <property type="evidence" value="ECO:0007669"/>
    <property type="project" value="UniProtKB-UniRule"/>
</dbReference>
<proteinExistence type="inferred from homology"/>
<feature type="transmembrane region" description="Helical" evidence="18">
    <location>
        <begin position="259"/>
        <end position="280"/>
    </location>
</feature>
<keyword evidence="11 18" id="KW-0560">Oxidoreductase</keyword>
<dbReference type="eggNOG" id="COG4232">
    <property type="taxonomic scope" value="Bacteria"/>
</dbReference>
<feature type="transmembrane region" description="Helical" evidence="18">
    <location>
        <begin position="405"/>
        <end position="434"/>
    </location>
</feature>
<organism evidence="20 21">
    <name type="scientific">Actinobacillus succinogenes (strain ATCC 55618 / DSM 22257 / CCUG 43843 / 130Z)</name>
    <dbReference type="NCBI Taxonomy" id="339671"/>
    <lineage>
        <taxon>Bacteria</taxon>
        <taxon>Pseudomonadati</taxon>
        <taxon>Pseudomonadota</taxon>
        <taxon>Gammaproteobacteria</taxon>
        <taxon>Pasteurellales</taxon>
        <taxon>Pasteurellaceae</taxon>
        <taxon>Actinobacillus</taxon>
    </lineage>
</organism>
<dbReference type="PANTHER" id="PTHR32234">
    <property type="entry name" value="THIOL:DISULFIDE INTERCHANGE PROTEIN DSBD"/>
    <property type="match status" value="1"/>
</dbReference>
<comment type="caution">
    <text evidence="18">Lacks conserved residue(s) required for the propagation of feature annotation.</text>
</comment>
<dbReference type="OrthoDB" id="9811036at2"/>
<dbReference type="KEGG" id="asu:Asuc_1145"/>
<dbReference type="STRING" id="339671.Asuc_1145"/>
<dbReference type="Gene3D" id="2.60.40.1250">
    <property type="entry name" value="Thiol:disulfide interchange protein DsbD, N-terminal domain"/>
    <property type="match status" value="1"/>
</dbReference>
<dbReference type="GO" id="GO:0009055">
    <property type="term" value="F:electron transfer activity"/>
    <property type="evidence" value="ECO:0007669"/>
    <property type="project" value="UniProtKB-UniRule"/>
</dbReference>
<keyword evidence="8 18" id="KW-0201">Cytochrome c-type biogenesis</keyword>
<dbReference type="InterPro" id="IPR017937">
    <property type="entry name" value="Thioredoxin_CS"/>
</dbReference>
<evidence type="ECO:0000256" key="5">
    <source>
        <dbReference type="ARBA" id="ARBA00022519"/>
    </source>
</evidence>
<keyword evidence="14 18" id="KW-1015">Disulfide bond</keyword>
<dbReference type="SUPFAM" id="SSF52833">
    <property type="entry name" value="Thioredoxin-like"/>
    <property type="match status" value="1"/>
</dbReference>
<comment type="function">
    <text evidence="18">Required to facilitate the formation of correct disulfide bonds in some periplasmic proteins and for the assembly of the periplasmic c-type cytochromes. Acts by transferring electrons from cytoplasmic thioredoxin to the periplasm. This transfer involves a cascade of disulfide bond formation and reduction steps.</text>
</comment>
<dbReference type="PROSITE" id="PS51352">
    <property type="entry name" value="THIOREDOXIN_2"/>
    <property type="match status" value="1"/>
</dbReference>
<evidence type="ECO:0000256" key="18">
    <source>
        <dbReference type="HAMAP-Rule" id="MF_00399"/>
    </source>
</evidence>
<evidence type="ECO:0000256" key="14">
    <source>
        <dbReference type="ARBA" id="ARBA00023157"/>
    </source>
</evidence>
<keyword evidence="7 18" id="KW-0732">Signal</keyword>
<evidence type="ECO:0000259" key="19">
    <source>
        <dbReference type="PROSITE" id="PS51352"/>
    </source>
</evidence>
<keyword evidence="21" id="KW-1185">Reference proteome</keyword>
<keyword evidence="4 18" id="KW-1003">Cell membrane</keyword>
<dbReference type="InterPro" id="IPR022910">
    <property type="entry name" value="Thiol_diS_interchange_DbsD"/>
</dbReference>
<feature type="chain" id="PRO_5009007076" description="Thiol:disulfide interchange protein DsbD" evidence="18">
    <location>
        <begin position="20"/>
        <end position="572"/>
    </location>
</feature>
<evidence type="ECO:0000313" key="20">
    <source>
        <dbReference type="EMBL" id="ABR74510.1"/>
    </source>
</evidence>
<gene>
    <name evidence="18" type="primary">dsbD</name>
    <name evidence="20" type="ordered locus">Asuc_1145</name>
</gene>
<evidence type="ECO:0000256" key="9">
    <source>
        <dbReference type="ARBA" id="ARBA00022982"/>
    </source>
</evidence>
<dbReference type="InterPro" id="IPR036929">
    <property type="entry name" value="DsbDN_sf"/>
</dbReference>
<dbReference type="Gene3D" id="3.40.30.10">
    <property type="entry name" value="Glutaredoxin"/>
    <property type="match status" value="1"/>
</dbReference>
<dbReference type="InterPro" id="IPR003834">
    <property type="entry name" value="Cyt_c_assmbl_TM_dom"/>
</dbReference>
<comment type="similarity">
    <text evidence="2 18">Belongs to the thioredoxin family. DsbD subfamily.</text>
</comment>
<dbReference type="PANTHER" id="PTHR32234:SF0">
    <property type="entry name" value="THIOL:DISULFIDE INTERCHANGE PROTEIN DSBD"/>
    <property type="match status" value="1"/>
</dbReference>
<keyword evidence="5 18" id="KW-0997">Cell inner membrane</keyword>
<dbReference type="GO" id="GO:0045454">
    <property type="term" value="P:cell redox homeostasis"/>
    <property type="evidence" value="ECO:0007669"/>
    <property type="project" value="TreeGrafter"/>
</dbReference>
<keyword evidence="13 18" id="KW-0472">Membrane</keyword>
<sequence length="572" mass="63146" precursor="true">MKRLFLFLTLILIALSAQAGLFGSAESRFLRADDAFRFSTQQQGDELTLNWRIADDYYLYRKEIRLQGKHVDVGAADFPQGEMHQDEFFGETEIYLNRLTLTVPLRNMADDAEIEVTYQGCTKGFCYPPETRTVALMAPTGKRSADAQSAVKKTDENPTALSNAASEQDRLAARLFRSKYAVFWFFLLGLGLAFTPCVLPMLPLLSAVVIGQGARPNTWRAFTLSVVYVQGMALTYTLLGLLVAAIGLPFQVALQSPPVLITLSVLFVLLAASMFGAFNLQLPASWQTKLTQISQNQQSGAFGGVFVMGMLAGLVASPCTTAPLSGALLYVAQSGDLLTGAVTLYLLALGMGVPLILITLFGNKILPKSGAWMNRVKELFGFVLLLLPVILLERVFPAWSASLWAVWAIAFCCWLASKYYWLGLLVSLAAFFAVHGIHHTDSAESAVEKSAVFQPHFSRIHSYNELQRALTANPKAVAMLDLYADWCVACKEFEKYTFPAPAVRQAFEHVLLLRADMTKNSAENMELMKRLNVMGLPTIIFFDQKGKEIQSARVTGFMQAQPFADWVNGLTK</sequence>
<comment type="subcellular location">
    <subcellularLocation>
        <location evidence="1 18">Cell inner membrane</location>
        <topology evidence="1 18">Multi-pass membrane protein</topology>
    </subcellularLocation>
</comment>
<evidence type="ECO:0000256" key="15">
    <source>
        <dbReference type="ARBA" id="ARBA00023284"/>
    </source>
</evidence>
<feature type="transmembrane region" description="Helical" evidence="18">
    <location>
        <begin position="301"/>
        <end position="331"/>
    </location>
</feature>
<keyword evidence="10 18" id="KW-1133">Transmembrane helix</keyword>
<dbReference type="CDD" id="cd02953">
    <property type="entry name" value="DsbDgamma"/>
    <property type="match status" value="1"/>
</dbReference>
<dbReference type="PROSITE" id="PS00194">
    <property type="entry name" value="THIOREDOXIN_1"/>
    <property type="match status" value="1"/>
</dbReference>
<feature type="disulfide bond" description="Redox-active" evidence="18">
    <location>
        <begin position="487"/>
        <end position="490"/>
    </location>
</feature>
<evidence type="ECO:0000256" key="7">
    <source>
        <dbReference type="ARBA" id="ARBA00022729"/>
    </source>
</evidence>
<comment type="catalytic activity">
    <reaction evidence="16 18">
        <text>[protein]-dithiol + NAD(+) = [protein]-disulfide + NADH + H(+)</text>
        <dbReference type="Rhea" id="RHEA:18749"/>
        <dbReference type="Rhea" id="RHEA-COMP:10593"/>
        <dbReference type="Rhea" id="RHEA-COMP:10594"/>
        <dbReference type="ChEBI" id="CHEBI:15378"/>
        <dbReference type="ChEBI" id="CHEBI:29950"/>
        <dbReference type="ChEBI" id="CHEBI:50058"/>
        <dbReference type="ChEBI" id="CHEBI:57540"/>
        <dbReference type="ChEBI" id="CHEBI:57945"/>
        <dbReference type="EC" id="1.8.1.8"/>
    </reaction>
</comment>
<dbReference type="InterPro" id="IPR035671">
    <property type="entry name" value="DsbD_gamma"/>
</dbReference>
<keyword evidence="9 18" id="KW-0249">Electron transport</keyword>
<evidence type="ECO:0000256" key="6">
    <source>
        <dbReference type="ARBA" id="ARBA00022692"/>
    </source>
</evidence>
<evidence type="ECO:0000256" key="3">
    <source>
        <dbReference type="ARBA" id="ARBA00022448"/>
    </source>
</evidence>
<feature type="transmembrane region" description="Helical" evidence="18">
    <location>
        <begin position="337"/>
        <end position="358"/>
    </location>
</feature>
<feature type="transmembrane region" description="Helical" evidence="18">
    <location>
        <begin position="183"/>
        <end position="210"/>
    </location>
</feature>
<dbReference type="InterPro" id="IPR013766">
    <property type="entry name" value="Thioredoxin_domain"/>
</dbReference>
<evidence type="ECO:0000256" key="12">
    <source>
        <dbReference type="ARBA" id="ARBA00023027"/>
    </source>
</evidence>
<dbReference type="Pfam" id="PF02683">
    <property type="entry name" value="DsbD_TM"/>
    <property type="match status" value="1"/>
</dbReference>
<dbReference type="GO" id="GO:0005886">
    <property type="term" value="C:plasma membrane"/>
    <property type="evidence" value="ECO:0007669"/>
    <property type="project" value="UniProtKB-SubCell"/>
</dbReference>
<dbReference type="SUPFAM" id="SSF74863">
    <property type="entry name" value="Thiol:disulfide interchange protein DsbD, N-terminal domain (DsbD-alpha)"/>
    <property type="match status" value="1"/>
</dbReference>
<dbReference type="AlphaFoldDB" id="A6VNG3"/>
<evidence type="ECO:0000313" key="21">
    <source>
        <dbReference type="Proteomes" id="UP000001114"/>
    </source>
</evidence>
<dbReference type="InterPro" id="IPR028250">
    <property type="entry name" value="DsbDN"/>
</dbReference>
<protein>
    <recommendedName>
        <fullName evidence="18">Thiol:disulfide interchange protein DsbD</fullName>
        <ecNumber evidence="18">1.8.1.8</ecNumber>
    </recommendedName>
    <alternativeName>
        <fullName evidence="18">Protein-disulfide reductase</fullName>
        <shortName evidence="18">Disulfide reductase</shortName>
    </alternativeName>
</protein>
<feature type="disulfide bond" description="Redox-active" evidence="18">
    <location>
        <begin position="197"/>
        <end position="319"/>
    </location>
</feature>
<evidence type="ECO:0000256" key="16">
    <source>
        <dbReference type="ARBA" id="ARBA00047388"/>
    </source>
</evidence>
<dbReference type="RefSeq" id="WP_012072887.1">
    <property type="nucleotide sequence ID" value="NC_009655.1"/>
</dbReference>
<dbReference type="Pfam" id="PF11412">
    <property type="entry name" value="DsbD_N"/>
    <property type="match status" value="1"/>
</dbReference>
<dbReference type="HOGENOM" id="CLU_014657_3_0_6"/>
<feature type="transmembrane region" description="Helical" evidence="18">
    <location>
        <begin position="222"/>
        <end position="247"/>
    </location>
</feature>
<dbReference type="HAMAP" id="MF_00399">
    <property type="entry name" value="DbsD"/>
    <property type="match status" value="1"/>
</dbReference>
<evidence type="ECO:0000256" key="4">
    <source>
        <dbReference type="ARBA" id="ARBA00022475"/>
    </source>
</evidence>
<evidence type="ECO:0000256" key="17">
    <source>
        <dbReference type="ARBA" id="ARBA00047804"/>
    </source>
</evidence>
<dbReference type="EC" id="1.8.1.8" evidence="18"/>
<feature type="domain" description="Thioredoxin" evidence="19">
    <location>
        <begin position="437"/>
        <end position="572"/>
    </location>
</feature>
<name>A6VNG3_ACTSZ</name>
<keyword evidence="3 18" id="KW-0813">Transport</keyword>
<evidence type="ECO:0000256" key="11">
    <source>
        <dbReference type="ARBA" id="ARBA00023002"/>
    </source>
</evidence>
<evidence type="ECO:0000256" key="13">
    <source>
        <dbReference type="ARBA" id="ARBA00023136"/>
    </source>
</evidence>
<evidence type="ECO:0000256" key="8">
    <source>
        <dbReference type="ARBA" id="ARBA00022748"/>
    </source>
</evidence>
<dbReference type="Pfam" id="PF13098">
    <property type="entry name" value="Thioredoxin_2"/>
    <property type="match status" value="1"/>
</dbReference>
<feature type="signal peptide" evidence="18">
    <location>
        <begin position="1"/>
        <end position="19"/>
    </location>
</feature>
<reference evidence="21" key="1">
    <citation type="journal article" date="2010" name="BMC Genomics">
        <title>A genomic perspective on the potential of Actinobacillus succinogenes for industrial succinate production.</title>
        <authorList>
            <person name="McKinlay J.B."/>
            <person name="Laivenieks M."/>
            <person name="Schindler B.D."/>
            <person name="McKinlay A.A."/>
            <person name="Siddaramappa S."/>
            <person name="Challacombe J.F."/>
            <person name="Lowry S.R."/>
            <person name="Clum A."/>
            <person name="Lapidus A.L."/>
            <person name="Burkhart K.B."/>
            <person name="Harkins V."/>
            <person name="Vieille C."/>
        </authorList>
    </citation>
    <scope>NUCLEOTIDE SEQUENCE [LARGE SCALE GENOMIC DNA]</scope>
    <source>
        <strain evidence="21">ATCC 55618 / DSM 22257 / CCUG 43843 / 130Z</strain>
    </source>
</reference>
<accession>A6VNG3</accession>
<comment type="catalytic activity">
    <reaction evidence="17 18">
        <text>[protein]-dithiol + NADP(+) = [protein]-disulfide + NADPH + H(+)</text>
        <dbReference type="Rhea" id="RHEA:18753"/>
        <dbReference type="Rhea" id="RHEA-COMP:10593"/>
        <dbReference type="Rhea" id="RHEA-COMP:10594"/>
        <dbReference type="ChEBI" id="CHEBI:15378"/>
        <dbReference type="ChEBI" id="CHEBI:29950"/>
        <dbReference type="ChEBI" id="CHEBI:50058"/>
        <dbReference type="ChEBI" id="CHEBI:57783"/>
        <dbReference type="ChEBI" id="CHEBI:58349"/>
        <dbReference type="EC" id="1.8.1.8"/>
    </reaction>
</comment>
<evidence type="ECO:0000256" key="10">
    <source>
        <dbReference type="ARBA" id="ARBA00022989"/>
    </source>
</evidence>
<dbReference type="NCBIfam" id="NF001419">
    <property type="entry name" value="PRK00293.1"/>
    <property type="match status" value="1"/>
</dbReference>
<keyword evidence="15 18" id="KW-0676">Redox-active center</keyword>